<keyword evidence="1" id="KW-1133">Transmembrane helix</keyword>
<feature type="domain" description="Protein-glutamine gamma-glutamyltransferase-like C-terminal" evidence="2">
    <location>
        <begin position="134"/>
        <end position="202"/>
    </location>
</feature>
<gene>
    <name evidence="3" type="ordered locus">AS9A_2677</name>
</gene>
<keyword evidence="1" id="KW-0472">Membrane</keyword>
<organism evidence="3 4">
    <name type="scientific">Hoyosella subflava (strain DSM 45089 / JCM 17490 / NBRC 109087 / DQS3-9A1)</name>
    <name type="common">Amycolicicoccus subflavus</name>
    <dbReference type="NCBI Taxonomy" id="443218"/>
    <lineage>
        <taxon>Bacteria</taxon>
        <taxon>Bacillati</taxon>
        <taxon>Actinomycetota</taxon>
        <taxon>Actinomycetes</taxon>
        <taxon>Mycobacteriales</taxon>
        <taxon>Hoyosellaceae</taxon>
        <taxon>Hoyosella</taxon>
    </lineage>
</organism>
<dbReference type="Proteomes" id="UP000009235">
    <property type="component" value="Chromosome"/>
</dbReference>
<reference evidence="3 4" key="1">
    <citation type="journal article" date="2011" name="J. Bacteriol.">
        <title>Complete genome sequence of Amycolicicoccus subflavus DQS3-9A1T, an actinomycete isolated from crude oil-polluted soil.</title>
        <authorList>
            <person name="Cai M."/>
            <person name="Chen W.M."/>
            <person name="Nie Y."/>
            <person name="Chi C.Q."/>
            <person name="Wang Y.N."/>
            <person name="Tang Y.Q."/>
            <person name="Li G.Y."/>
            <person name="Wu X.L."/>
        </authorList>
    </citation>
    <scope>NUCLEOTIDE SEQUENCE [LARGE SCALE GENOMIC DNA]</scope>
    <source>
        <strain evidence="4">DSM 45089 / DQS3-9A1</strain>
    </source>
</reference>
<name>F6EHE5_HOYSD</name>
<protein>
    <submittedName>
        <fullName evidence="3">Integral membrane protein</fullName>
    </submittedName>
</protein>
<accession>F6EHE5</accession>
<evidence type="ECO:0000259" key="2">
    <source>
        <dbReference type="Pfam" id="PF13559"/>
    </source>
</evidence>
<feature type="transmembrane region" description="Helical" evidence="1">
    <location>
        <begin position="72"/>
        <end position="90"/>
    </location>
</feature>
<evidence type="ECO:0000313" key="3">
    <source>
        <dbReference type="EMBL" id="AEF41124.1"/>
    </source>
</evidence>
<dbReference type="EMBL" id="CP002786">
    <property type="protein sequence ID" value="AEF41124.1"/>
    <property type="molecule type" value="Genomic_DNA"/>
</dbReference>
<dbReference type="eggNOG" id="ENOG5032SSX">
    <property type="taxonomic scope" value="Bacteria"/>
</dbReference>
<proteinExistence type="predicted"/>
<keyword evidence="1" id="KW-0812">Transmembrane</keyword>
<dbReference type="AlphaFoldDB" id="F6EHE5"/>
<dbReference type="HOGENOM" id="CLU_097507_0_0_11"/>
<evidence type="ECO:0000313" key="4">
    <source>
        <dbReference type="Proteomes" id="UP000009235"/>
    </source>
</evidence>
<dbReference type="KEGG" id="asd:AS9A_2677"/>
<dbReference type="Pfam" id="PF13559">
    <property type="entry name" value="DUF4129"/>
    <property type="match status" value="1"/>
</dbReference>
<dbReference type="InterPro" id="IPR025403">
    <property type="entry name" value="TgpA-like_C"/>
</dbReference>
<keyword evidence="4" id="KW-1185">Reference proteome</keyword>
<dbReference type="STRING" id="443218.AS9A_2677"/>
<evidence type="ECO:0000256" key="1">
    <source>
        <dbReference type="SAM" id="Phobius"/>
    </source>
</evidence>
<sequence length="220" mass="24030">MTVVWRGSVPVEIDRDSAREVARTELSRSMYTEAQPTLLERVMMWLLDRVQDAIDAIFDGANALAPGGPGSLVILLAIMITAAIIIRLRMGRVARSTRMRRAIFSETRRSAAEHRRLADAAAAVGDLDEAVHERFRAIVRALEERGVVDDAAGQTATEVAVRAGEELIGCAEPLRSAARTFDDVYYGHRSAARGVYDDLVRTDALVQSAPLIDSEKQGAV</sequence>